<keyword evidence="2" id="KW-1185">Reference proteome</keyword>
<dbReference type="EMBL" id="JAPDRL010001355">
    <property type="protein sequence ID" value="KAJ9629051.1"/>
    <property type="molecule type" value="Genomic_DNA"/>
</dbReference>
<dbReference type="SUPFAM" id="SSF63411">
    <property type="entry name" value="LuxS/MPP-like metallohydrolase"/>
    <property type="match status" value="1"/>
</dbReference>
<evidence type="ECO:0000313" key="1">
    <source>
        <dbReference type="EMBL" id="KAJ9629051.1"/>
    </source>
</evidence>
<proteinExistence type="predicted"/>
<dbReference type="Proteomes" id="UP001172684">
    <property type="component" value="Unassembled WGS sequence"/>
</dbReference>
<dbReference type="InterPro" id="IPR011249">
    <property type="entry name" value="Metalloenz_LuxS/M16"/>
</dbReference>
<name>A0ABQ9NHY3_9PEZI</name>
<accession>A0ABQ9NHY3</accession>
<sequence>ALTSTLETLGKKPFTQQELDRARSKWLTAWEQTYSDPEQVGVALSEAIAAGDWRLFFLQRDRARKASLADVQQAAVTYL</sequence>
<organism evidence="1 2">
    <name type="scientific">Coniosporium apollinis</name>
    <dbReference type="NCBI Taxonomy" id="61459"/>
    <lineage>
        <taxon>Eukaryota</taxon>
        <taxon>Fungi</taxon>
        <taxon>Dikarya</taxon>
        <taxon>Ascomycota</taxon>
        <taxon>Pezizomycotina</taxon>
        <taxon>Dothideomycetes</taxon>
        <taxon>Dothideomycetes incertae sedis</taxon>
        <taxon>Coniosporium</taxon>
    </lineage>
</organism>
<reference evidence="1" key="1">
    <citation type="submission" date="2022-10" db="EMBL/GenBank/DDBJ databases">
        <title>Culturing micro-colonial fungi from biological soil crusts in the Mojave desert and describing Neophaeococcomyces mojavensis, and introducing the new genera and species Taxawa tesnikishii.</title>
        <authorList>
            <person name="Kurbessoian T."/>
            <person name="Stajich J.E."/>
        </authorList>
    </citation>
    <scope>NUCLEOTIDE SEQUENCE</scope>
    <source>
        <strain evidence="1">TK_1</strain>
    </source>
</reference>
<gene>
    <name evidence="1" type="ORF">H2201_009385</name>
</gene>
<feature type="non-terminal residue" evidence="1">
    <location>
        <position position="79"/>
    </location>
</feature>
<feature type="non-terminal residue" evidence="1">
    <location>
        <position position="1"/>
    </location>
</feature>
<comment type="caution">
    <text evidence="1">The sequence shown here is derived from an EMBL/GenBank/DDBJ whole genome shotgun (WGS) entry which is preliminary data.</text>
</comment>
<evidence type="ECO:0000313" key="2">
    <source>
        <dbReference type="Proteomes" id="UP001172684"/>
    </source>
</evidence>
<protein>
    <submittedName>
        <fullName evidence="1">Uncharacterized protein</fullName>
    </submittedName>
</protein>
<dbReference type="Gene3D" id="3.30.830.10">
    <property type="entry name" value="Metalloenzyme, LuxS/M16 peptidase-like"/>
    <property type="match status" value="1"/>
</dbReference>